<evidence type="ECO:0000313" key="2">
    <source>
        <dbReference type="EMBL" id="MBP2400730.1"/>
    </source>
</evidence>
<comment type="caution">
    <text evidence="2">The sequence shown here is derived from an EMBL/GenBank/DDBJ whole genome shotgun (WGS) entry which is preliminary data.</text>
</comment>
<keyword evidence="3" id="KW-1185">Reference proteome</keyword>
<protein>
    <submittedName>
        <fullName evidence="2">Sugar/nucleoside kinase (Ribokinase family)</fullName>
    </submittedName>
</protein>
<dbReference type="GeneID" id="91567095"/>
<dbReference type="Pfam" id="PF00294">
    <property type="entry name" value="PfkB"/>
    <property type="match status" value="1"/>
</dbReference>
<proteinExistence type="predicted"/>
<evidence type="ECO:0000313" key="3">
    <source>
        <dbReference type="Proteomes" id="UP001519291"/>
    </source>
</evidence>
<dbReference type="RefSeq" id="WP_209513319.1">
    <property type="nucleotide sequence ID" value="NZ_JAGIOH010000001.1"/>
</dbReference>
<dbReference type="Gene3D" id="3.40.1190.20">
    <property type="match status" value="1"/>
</dbReference>
<dbReference type="SUPFAM" id="SSF53613">
    <property type="entry name" value="Ribokinase-like"/>
    <property type="match status" value="1"/>
</dbReference>
<evidence type="ECO:0000259" key="1">
    <source>
        <dbReference type="Pfam" id="PF00294"/>
    </source>
</evidence>
<dbReference type="InterPro" id="IPR029056">
    <property type="entry name" value="Ribokinase-like"/>
</dbReference>
<organism evidence="2 3">
    <name type="scientific">Streptomyces syringium</name>
    <dbReference type="NCBI Taxonomy" id="76729"/>
    <lineage>
        <taxon>Bacteria</taxon>
        <taxon>Bacillati</taxon>
        <taxon>Actinomycetota</taxon>
        <taxon>Actinomycetes</taxon>
        <taxon>Kitasatosporales</taxon>
        <taxon>Streptomycetaceae</taxon>
        <taxon>Streptomyces</taxon>
    </lineage>
</organism>
<reference evidence="2 3" key="1">
    <citation type="submission" date="2021-03" db="EMBL/GenBank/DDBJ databases">
        <title>Sequencing the genomes of 1000 actinobacteria strains.</title>
        <authorList>
            <person name="Klenk H.-P."/>
        </authorList>
    </citation>
    <scope>NUCLEOTIDE SEQUENCE [LARGE SCALE GENOMIC DNA]</scope>
    <source>
        <strain evidence="2 3">DSM 41480</strain>
    </source>
</reference>
<dbReference type="EMBL" id="JAGIOH010000001">
    <property type="protein sequence ID" value="MBP2400730.1"/>
    <property type="molecule type" value="Genomic_DNA"/>
</dbReference>
<name>A0ABS4XWL4_9ACTN</name>
<feature type="domain" description="Carbohydrate kinase PfkB" evidence="1">
    <location>
        <begin position="19"/>
        <end position="256"/>
    </location>
</feature>
<accession>A0ABS4XWL4</accession>
<dbReference type="GO" id="GO:0016301">
    <property type="term" value="F:kinase activity"/>
    <property type="evidence" value="ECO:0007669"/>
    <property type="project" value="UniProtKB-KW"/>
</dbReference>
<dbReference type="InterPro" id="IPR011611">
    <property type="entry name" value="PfkB_dom"/>
</dbReference>
<keyword evidence="2" id="KW-0808">Transferase</keyword>
<sequence length="272" mass="28696">MRPLRVIGNISRDHTRYPNHRGGRQLGGAALLLSRAAARAGRPATPVSVIGTDLAQIPHLPELAALDWSALRQEDGPSAAFVIDYDDHGQLTDLTAHYGVAEHLTHHALDDIARHPDSTYHLCCRRPLDVPALLTALTTGDTDFSIDFFLPSAPEMIQAARPWLSRAATVFVNAAEHQLLTQVASPADLKEIVVTDGPGTARILHHGLQTATSRPPVTADGEVTGAGDTFAGTFLALQAQGAAPRTALAGATLAAADQLSAPPLPIPGPRHP</sequence>
<keyword evidence="2" id="KW-0418">Kinase</keyword>
<gene>
    <name evidence="2" type="ORF">JO379_000199</name>
</gene>
<dbReference type="Proteomes" id="UP001519291">
    <property type="component" value="Unassembled WGS sequence"/>
</dbReference>